<accession>A0ABR9AWD7</accession>
<comment type="caution">
    <text evidence="4">The sequence shown here is derived from an EMBL/GenBank/DDBJ whole genome shotgun (WGS) entry which is preliminary data.</text>
</comment>
<dbReference type="CDD" id="cd07341">
    <property type="entry name" value="M56_BlaR1_MecR1_like"/>
    <property type="match status" value="1"/>
</dbReference>
<dbReference type="Proteomes" id="UP000634529">
    <property type="component" value="Unassembled WGS sequence"/>
</dbReference>
<sequence length="684" mass="78379">MENLTTGFITTLFDWIWTSSLLVVVIVGFILAVKHLFKNKLPIRWHYLLWFIIVVRLLVPWTPESSFSLFNWLPTMSSEQSLTELAPIHPYALVDEGVHNQGNTAATSSASDLAHPSNSADPSTSYTNAVGTTEKTNRLIVWDASLSLYEGLFYVWFLGVLFMTCKFISLNYTFRKQVIKDAITLQDQATISILEQCKQQLNIKRHIPVLLTNQVKSPALYRCLRPHILLPRETIAAFDANEWRYMFLHELIHYKRKDLLVNGLMSTMLVLHWFNPIIWYSYRRMQEDQELSCDDRAISYLRPDEVKAYGYTVIKQMKISSNPSSLIPVTYFRSSSTQIKRRIHMIALFKQRSARWTIVGATLFVLIAAATLTSAKPAIKSADKPVISPSANLDLLKPLKPDIRKQAEASISYIMERLEKSLPLQKVTHLPEQNNWFLEFGGDRAGHQLLWINQDTGKIARAEFGVELSANAVSKALLEETKQLLEQHGDRFTSNMYFHRHLSYDATKEQAMNFSTSLRTKGGVITPKVTLNWANDKLNVKAYPVPLDQVETIYIEQGKLALQKLSGKEKIELQLANRYESEETSHLYLYFNDDRRAYFNLNTKQLYYVEDATERRSKSAVTQQKIHLSALTVVEDIFGTNLQGYTFKLVDNQPGSAVLEKENRSIQIGYTNKGRINSIEITNK</sequence>
<dbReference type="InterPro" id="IPR008756">
    <property type="entry name" value="Peptidase_M56"/>
</dbReference>
<keyword evidence="2" id="KW-0812">Transmembrane</keyword>
<organism evidence="4 5">
    <name type="scientific">Paenibacillus arenosi</name>
    <dbReference type="NCBI Taxonomy" id="2774142"/>
    <lineage>
        <taxon>Bacteria</taxon>
        <taxon>Bacillati</taxon>
        <taxon>Bacillota</taxon>
        <taxon>Bacilli</taxon>
        <taxon>Bacillales</taxon>
        <taxon>Paenibacillaceae</taxon>
        <taxon>Paenibacillus</taxon>
    </lineage>
</organism>
<feature type="transmembrane region" description="Helical" evidence="2">
    <location>
        <begin position="45"/>
        <end position="63"/>
    </location>
</feature>
<dbReference type="PANTHER" id="PTHR34978">
    <property type="entry name" value="POSSIBLE SENSOR-TRANSDUCER PROTEIN BLAR"/>
    <property type="match status" value="1"/>
</dbReference>
<dbReference type="InterPro" id="IPR052173">
    <property type="entry name" value="Beta-lactam_resp_regulator"/>
</dbReference>
<dbReference type="PANTHER" id="PTHR34978:SF3">
    <property type="entry name" value="SLR0241 PROTEIN"/>
    <property type="match status" value="1"/>
</dbReference>
<feature type="transmembrane region" description="Helical" evidence="2">
    <location>
        <begin position="259"/>
        <end position="282"/>
    </location>
</feature>
<dbReference type="RefSeq" id="WP_192024833.1">
    <property type="nucleotide sequence ID" value="NZ_JACYTN010000004.1"/>
</dbReference>
<keyword evidence="5" id="KW-1185">Reference proteome</keyword>
<evidence type="ECO:0000259" key="3">
    <source>
        <dbReference type="Pfam" id="PF05569"/>
    </source>
</evidence>
<keyword evidence="2" id="KW-0472">Membrane</keyword>
<feature type="transmembrane region" description="Helical" evidence="2">
    <location>
        <begin position="153"/>
        <end position="174"/>
    </location>
</feature>
<feature type="transmembrane region" description="Helical" evidence="2">
    <location>
        <begin position="12"/>
        <end position="33"/>
    </location>
</feature>
<gene>
    <name evidence="4" type="ORF">IFO66_09000</name>
</gene>
<feature type="domain" description="Peptidase M56" evidence="3">
    <location>
        <begin position="17"/>
        <end position="346"/>
    </location>
</feature>
<keyword evidence="2" id="KW-1133">Transmembrane helix</keyword>
<proteinExistence type="predicted"/>
<evidence type="ECO:0000313" key="4">
    <source>
        <dbReference type="EMBL" id="MBD8498451.1"/>
    </source>
</evidence>
<name>A0ABR9AWD7_9BACL</name>
<evidence type="ECO:0000256" key="1">
    <source>
        <dbReference type="SAM" id="MobiDB-lite"/>
    </source>
</evidence>
<feature type="region of interest" description="Disordered" evidence="1">
    <location>
        <begin position="105"/>
        <end position="129"/>
    </location>
</feature>
<protein>
    <recommendedName>
        <fullName evidence="3">Peptidase M56 domain-containing protein</fullName>
    </recommendedName>
</protein>
<dbReference type="Pfam" id="PF05569">
    <property type="entry name" value="Peptidase_M56"/>
    <property type="match status" value="1"/>
</dbReference>
<evidence type="ECO:0000313" key="5">
    <source>
        <dbReference type="Proteomes" id="UP000634529"/>
    </source>
</evidence>
<evidence type="ECO:0000256" key="2">
    <source>
        <dbReference type="SAM" id="Phobius"/>
    </source>
</evidence>
<reference evidence="4 5" key="1">
    <citation type="submission" date="2020-09" db="EMBL/GenBank/DDBJ databases">
        <title>Paenibacillus sp. CAU 1523 isolated from sand of Haeundae Beach.</title>
        <authorList>
            <person name="Kim W."/>
        </authorList>
    </citation>
    <scope>NUCLEOTIDE SEQUENCE [LARGE SCALE GENOMIC DNA]</scope>
    <source>
        <strain evidence="4 5">CAU 1523</strain>
    </source>
</reference>
<dbReference type="EMBL" id="JACYTN010000004">
    <property type="protein sequence ID" value="MBD8498451.1"/>
    <property type="molecule type" value="Genomic_DNA"/>
</dbReference>